<sequence>MASKLSSYGANIALADDYNFPIRGPTNKTREETLSCRFCSAPLNKLKSCDNCVKGLKGEFALSMNNCGMQALEKSLNNSFKFKALEKMDFKSTSLTEESLKVESLCSKNIEKIYKKDSESNQNPIRREYFNNLNENSNSKNKFELPPVSQLLKNLQSIDIKQVEEKNSTPTPPQQAATDVVAAASDESEAIKNTEMNSYTENGGSYKNKPIIHVGNSQILLHQRNVSSQAATPAAVTLSQSSFNYGSNLMCHNCETVVTPLWRMDDTGKTICNACGLYLKMNKVHRPVNKKIQATRIAKTVQQANAAKTTEDASKGWSDCGQGNSSVYSPFKDKKVVNESDSTTSFKRRKSNSPENSLQKVKISKNLNSENSGTRSEILKLKLQQKSEQSTLNTNPKTGNSNHHNQKYLQQQINSNSTGQEMDLINTQDHYVQNSSKVHQHQIQQSHSQQQQNANVGSYYIKNQQPQSNIQQQQQQQPQQIQQKLSNLKNLHNEIAAPSHVKLGESMMQIRELNRSFNTPFLHNQERKPVSSQHYSDTQTQQRSHYNHERFTPASAAPVNTEYQQQQDYSPYHHPSFNQRHLYQQTEAHHQKLIRTSSPMLMSRPNEPKSYSQSNFSNQIPTHGMISQPNRSLQQQSARSRLIPANQQISVEENNRREYFAQQHIARPSSRPNQLQLIPEVYHYNESIYHDQAMQEHALNSQMHPYSYRNKADLSSQMRMKAESHNRLESNSQSFYQHQNPHHHQYEISPTPFVQQKFISNALGNVPSYKDGQMSRTNYPNHYSQNPQQISYTHPQHY</sequence>
<dbReference type="SMART" id="SM00401">
    <property type="entry name" value="ZnF_GATA"/>
    <property type="match status" value="1"/>
</dbReference>
<dbReference type="Gene3D" id="3.30.50.10">
    <property type="entry name" value="Erythroid Transcription Factor GATA-1, subunit A"/>
    <property type="match status" value="1"/>
</dbReference>
<evidence type="ECO:0000259" key="8">
    <source>
        <dbReference type="PROSITE" id="PS50114"/>
    </source>
</evidence>
<proteinExistence type="predicted"/>
<evidence type="ECO:0000256" key="5">
    <source>
        <dbReference type="ARBA" id="ARBA00023242"/>
    </source>
</evidence>
<dbReference type="GO" id="GO:0045944">
    <property type="term" value="P:positive regulation of transcription by RNA polymerase II"/>
    <property type="evidence" value="ECO:0007669"/>
    <property type="project" value="TreeGrafter"/>
</dbReference>
<organism evidence="9 10">
    <name type="scientific">Clydaea vesicula</name>
    <dbReference type="NCBI Taxonomy" id="447962"/>
    <lineage>
        <taxon>Eukaryota</taxon>
        <taxon>Fungi</taxon>
        <taxon>Fungi incertae sedis</taxon>
        <taxon>Chytridiomycota</taxon>
        <taxon>Chytridiomycota incertae sedis</taxon>
        <taxon>Chytridiomycetes</taxon>
        <taxon>Lobulomycetales</taxon>
        <taxon>Lobulomycetaceae</taxon>
        <taxon>Clydaea</taxon>
    </lineage>
</organism>
<dbReference type="PANTHER" id="PTHR10071">
    <property type="entry name" value="TRANSCRIPTION FACTOR GATA FAMILY MEMBER"/>
    <property type="match status" value="1"/>
</dbReference>
<evidence type="ECO:0000256" key="3">
    <source>
        <dbReference type="ARBA" id="ARBA00022771"/>
    </source>
</evidence>
<name>A0AAD5XSN8_9FUNG</name>
<dbReference type="AlphaFoldDB" id="A0AAD5XSN8"/>
<dbReference type="PANTHER" id="PTHR10071:SF281">
    <property type="entry name" value="BOX A-BINDING FACTOR-RELATED"/>
    <property type="match status" value="1"/>
</dbReference>
<keyword evidence="10" id="KW-1185">Reference proteome</keyword>
<evidence type="ECO:0000256" key="6">
    <source>
        <dbReference type="PROSITE-ProRule" id="PRU00094"/>
    </source>
</evidence>
<evidence type="ECO:0000256" key="2">
    <source>
        <dbReference type="ARBA" id="ARBA00022723"/>
    </source>
</evidence>
<feature type="region of interest" description="Disordered" evidence="7">
    <location>
        <begin position="383"/>
        <end position="404"/>
    </location>
</feature>
<dbReference type="PRINTS" id="PR00619">
    <property type="entry name" value="GATAZNFINGER"/>
</dbReference>
<dbReference type="Pfam" id="PF00320">
    <property type="entry name" value="GATA"/>
    <property type="match status" value="1"/>
</dbReference>
<evidence type="ECO:0000256" key="7">
    <source>
        <dbReference type="SAM" id="MobiDB-lite"/>
    </source>
</evidence>
<feature type="region of interest" description="Disordered" evidence="7">
    <location>
        <begin position="434"/>
        <end position="453"/>
    </location>
</feature>
<dbReference type="GO" id="GO:0000981">
    <property type="term" value="F:DNA-binding transcription factor activity, RNA polymerase II-specific"/>
    <property type="evidence" value="ECO:0007669"/>
    <property type="project" value="TreeGrafter"/>
</dbReference>
<accession>A0AAD5XSN8</accession>
<evidence type="ECO:0000256" key="1">
    <source>
        <dbReference type="ARBA" id="ARBA00004123"/>
    </source>
</evidence>
<feature type="compositionally biased region" description="Polar residues" evidence="7">
    <location>
        <begin position="530"/>
        <end position="544"/>
    </location>
</feature>
<dbReference type="CDD" id="cd00202">
    <property type="entry name" value="ZnF_GATA"/>
    <property type="match status" value="1"/>
</dbReference>
<feature type="region of interest" description="Disordered" evidence="7">
    <location>
        <begin position="524"/>
        <end position="546"/>
    </location>
</feature>
<dbReference type="SUPFAM" id="SSF57716">
    <property type="entry name" value="Glucocorticoid receptor-like (DNA-binding domain)"/>
    <property type="match status" value="1"/>
</dbReference>
<dbReference type="InterPro" id="IPR013088">
    <property type="entry name" value="Znf_NHR/GATA"/>
</dbReference>
<comment type="subcellular location">
    <subcellularLocation>
        <location evidence="1">Nucleus</location>
    </subcellularLocation>
</comment>
<dbReference type="GO" id="GO:0008270">
    <property type="term" value="F:zinc ion binding"/>
    <property type="evidence" value="ECO:0007669"/>
    <property type="project" value="UniProtKB-KW"/>
</dbReference>
<comment type="caution">
    <text evidence="9">The sequence shown here is derived from an EMBL/GenBank/DDBJ whole genome shotgun (WGS) entry which is preliminary data.</text>
</comment>
<keyword evidence="3 6" id="KW-0863">Zinc-finger</keyword>
<dbReference type="PROSITE" id="PS00344">
    <property type="entry name" value="GATA_ZN_FINGER_1"/>
    <property type="match status" value="1"/>
</dbReference>
<dbReference type="EMBL" id="JADGJW010001126">
    <property type="protein sequence ID" value="KAJ3206424.1"/>
    <property type="molecule type" value="Genomic_DNA"/>
</dbReference>
<evidence type="ECO:0000313" key="9">
    <source>
        <dbReference type="EMBL" id="KAJ3206424.1"/>
    </source>
</evidence>
<feature type="compositionally biased region" description="Low complexity" evidence="7">
    <location>
        <begin position="441"/>
        <end position="452"/>
    </location>
</feature>
<keyword evidence="5" id="KW-0539">Nucleus</keyword>
<evidence type="ECO:0000313" key="10">
    <source>
        <dbReference type="Proteomes" id="UP001211065"/>
    </source>
</evidence>
<dbReference type="Proteomes" id="UP001211065">
    <property type="component" value="Unassembled WGS sequence"/>
</dbReference>
<dbReference type="InterPro" id="IPR039355">
    <property type="entry name" value="Transcription_factor_GATA"/>
</dbReference>
<evidence type="ECO:0000256" key="4">
    <source>
        <dbReference type="ARBA" id="ARBA00022833"/>
    </source>
</evidence>
<feature type="region of interest" description="Disordered" evidence="7">
    <location>
        <begin position="769"/>
        <end position="798"/>
    </location>
</feature>
<gene>
    <name evidence="9" type="primary">CIR1</name>
    <name evidence="9" type="ORF">HK099_000542</name>
</gene>
<dbReference type="GO" id="GO:0005634">
    <property type="term" value="C:nucleus"/>
    <property type="evidence" value="ECO:0007669"/>
    <property type="project" value="UniProtKB-SubCell"/>
</dbReference>
<keyword evidence="2" id="KW-0479">Metal-binding</keyword>
<dbReference type="PROSITE" id="PS50114">
    <property type="entry name" value="GATA_ZN_FINGER_2"/>
    <property type="match status" value="1"/>
</dbReference>
<dbReference type="InterPro" id="IPR000679">
    <property type="entry name" value="Znf_GATA"/>
</dbReference>
<feature type="compositionally biased region" description="Polar residues" evidence="7">
    <location>
        <begin position="384"/>
        <end position="404"/>
    </location>
</feature>
<feature type="compositionally biased region" description="Polar residues" evidence="7">
    <location>
        <begin position="774"/>
        <end position="798"/>
    </location>
</feature>
<protein>
    <submittedName>
        <fullName evidence="9">Electron transfer flavoprotein subunit</fullName>
    </submittedName>
</protein>
<reference evidence="9" key="1">
    <citation type="submission" date="2020-05" db="EMBL/GenBank/DDBJ databases">
        <title>Phylogenomic resolution of chytrid fungi.</title>
        <authorList>
            <person name="Stajich J.E."/>
            <person name="Amses K."/>
            <person name="Simmons R."/>
            <person name="Seto K."/>
            <person name="Myers J."/>
            <person name="Bonds A."/>
            <person name="Quandt C.A."/>
            <person name="Barry K."/>
            <person name="Liu P."/>
            <person name="Grigoriev I."/>
            <person name="Longcore J.E."/>
            <person name="James T.Y."/>
        </authorList>
    </citation>
    <scope>NUCLEOTIDE SEQUENCE</scope>
    <source>
        <strain evidence="9">JEL0476</strain>
    </source>
</reference>
<keyword evidence="4" id="KW-0862">Zinc</keyword>
<feature type="domain" description="GATA-type" evidence="8">
    <location>
        <begin position="245"/>
        <end position="299"/>
    </location>
</feature>
<dbReference type="GO" id="GO:0000122">
    <property type="term" value="P:negative regulation of transcription by RNA polymerase II"/>
    <property type="evidence" value="ECO:0007669"/>
    <property type="project" value="TreeGrafter"/>
</dbReference>
<feature type="region of interest" description="Disordered" evidence="7">
    <location>
        <begin position="337"/>
        <end position="358"/>
    </location>
</feature>
<dbReference type="GO" id="GO:0000978">
    <property type="term" value="F:RNA polymerase II cis-regulatory region sequence-specific DNA binding"/>
    <property type="evidence" value="ECO:0007669"/>
    <property type="project" value="TreeGrafter"/>
</dbReference>